<evidence type="ECO:0000313" key="2">
    <source>
        <dbReference type="Proteomes" id="UP000886998"/>
    </source>
</evidence>
<organism evidence="1 2">
    <name type="scientific">Trichonephila inaurata madagascariensis</name>
    <dbReference type="NCBI Taxonomy" id="2747483"/>
    <lineage>
        <taxon>Eukaryota</taxon>
        <taxon>Metazoa</taxon>
        <taxon>Ecdysozoa</taxon>
        <taxon>Arthropoda</taxon>
        <taxon>Chelicerata</taxon>
        <taxon>Arachnida</taxon>
        <taxon>Araneae</taxon>
        <taxon>Araneomorphae</taxon>
        <taxon>Entelegynae</taxon>
        <taxon>Araneoidea</taxon>
        <taxon>Nephilidae</taxon>
        <taxon>Trichonephila</taxon>
        <taxon>Trichonephila inaurata</taxon>
    </lineage>
</organism>
<comment type="caution">
    <text evidence="1">The sequence shown here is derived from an EMBL/GenBank/DDBJ whole genome shotgun (WGS) entry which is preliminary data.</text>
</comment>
<proteinExistence type="predicted"/>
<keyword evidence="2" id="KW-1185">Reference proteome</keyword>
<sequence>MQRHFVNTLSVNEGLNVDQIIGMRGDLVMKACVASFLILKAVDVAISCNSPDGQCVYYYWKEVLEIDFSFVTEREFRSIVEGFVEGLQSVLKFAGDFVEMASEGEFLVEDDTQVFHFVAPGDVVPEQTERL</sequence>
<dbReference type="Proteomes" id="UP000886998">
    <property type="component" value="Unassembled WGS sequence"/>
</dbReference>
<accession>A0A8X6Y655</accession>
<protein>
    <submittedName>
        <fullName evidence="1">Uncharacterized protein</fullName>
    </submittedName>
</protein>
<dbReference type="EMBL" id="BMAV01015913">
    <property type="protein sequence ID" value="GFY66237.1"/>
    <property type="molecule type" value="Genomic_DNA"/>
</dbReference>
<dbReference type="AlphaFoldDB" id="A0A8X6Y655"/>
<reference evidence="1" key="1">
    <citation type="submission" date="2020-08" db="EMBL/GenBank/DDBJ databases">
        <title>Multicomponent nature underlies the extraordinary mechanical properties of spider dragline silk.</title>
        <authorList>
            <person name="Kono N."/>
            <person name="Nakamura H."/>
            <person name="Mori M."/>
            <person name="Yoshida Y."/>
            <person name="Ohtoshi R."/>
            <person name="Malay A.D."/>
            <person name="Moran D.A.P."/>
            <person name="Tomita M."/>
            <person name="Numata K."/>
            <person name="Arakawa K."/>
        </authorList>
    </citation>
    <scope>NUCLEOTIDE SEQUENCE</scope>
</reference>
<name>A0A8X6Y655_9ARAC</name>
<gene>
    <name evidence="1" type="ORF">TNIN_287821</name>
</gene>
<evidence type="ECO:0000313" key="1">
    <source>
        <dbReference type="EMBL" id="GFY66237.1"/>
    </source>
</evidence>